<dbReference type="PANTHER" id="PTHR11451:SF46">
    <property type="entry name" value="THREONINE--TRNA LIGASE"/>
    <property type="match status" value="1"/>
</dbReference>
<evidence type="ECO:0000256" key="8">
    <source>
        <dbReference type="ARBA" id="ARBA00031900"/>
    </source>
</evidence>
<evidence type="ECO:0000256" key="3">
    <source>
        <dbReference type="ARBA" id="ARBA00022598"/>
    </source>
</evidence>
<keyword evidence="5" id="KW-0067">ATP-binding</keyword>
<evidence type="ECO:0000256" key="4">
    <source>
        <dbReference type="ARBA" id="ARBA00022741"/>
    </source>
</evidence>
<dbReference type="InterPro" id="IPR045864">
    <property type="entry name" value="aa-tRNA-synth_II/BPL/LPL"/>
</dbReference>
<dbReference type="Pfam" id="PF00587">
    <property type="entry name" value="tRNA-synt_2b"/>
    <property type="match status" value="1"/>
</dbReference>
<evidence type="ECO:0000256" key="10">
    <source>
        <dbReference type="SAM" id="MobiDB-lite"/>
    </source>
</evidence>
<dbReference type="GO" id="GO:0006435">
    <property type="term" value="P:threonyl-tRNA aminoacylation"/>
    <property type="evidence" value="ECO:0007669"/>
    <property type="project" value="InterPro"/>
</dbReference>
<accession>A0A8S2EJ52</accession>
<dbReference type="FunFam" id="3.40.50.800:FF:000003">
    <property type="entry name" value="Threonine--tRNA ligase 2, cytoplasmic"/>
    <property type="match status" value="1"/>
</dbReference>
<evidence type="ECO:0000256" key="9">
    <source>
        <dbReference type="ARBA" id="ARBA00049515"/>
    </source>
</evidence>
<name>A0A8S2EJ52_9BILA</name>
<keyword evidence="3" id="KW-0436">Ligase</keyword>
<dbReference type="PANTHER" id="PTHR11451">
    <property type="entry name" value="THREONINE-TRNA LIGASE"/>
    <property type="match status" value="1"/>
</dbReference>
<dbReference type="AlphaFoldDB" id="A0A8S2EJ52"/>
<evidence type="ECO:0000313" key="13">
    <source>
        <dbReference type="EMBL" id="CAF1177357.1"/>
    </source>
</evidence>
<feature type="compositionally biased region" description="Basic and acidic residues" evidence="10">
    <location>
        <begin position="273"/>
        <end position="282"/>
    </location>
</feature>
<dbReference type="EMBL" id="CAJNOK010013072">
    <property type="protein sequence ID" value="CAF1177357.1"/>
    <property type="molecule type" value="Genomic_DNA"/>
</dbReference>
<protein>
    <recommendedName>
        <fullName evidence="2">threonine--tRNA ligase</fullName>
        <ecNumber evidence="2">6.1.1.3</ecNumber>
    </recommendedName>
    <alternativeName>
        <fullName evidence="8">Threonyl-tRNA synthetase</fullName>
    </alternativeName>
</protein>
<comment type="similarity">
    <text evidence="1">Belongs to the class-II aminoacyl-tRNA synthetase family.</text>
</comment>
<dbReference type="InterPro" id="IPR036621">
    <property type="entry name" value="Anticodon-bd_dom_sf"/>
</dbReference>
<dbReference type="SUPFAM" id="SSF52954">
    <property type="entry name" value="Class II aaRS ABD-related"/>
    <property type="match status" value="1"/>
</dbReference>
<evidence type="ECO:0000256" key="5">
    <source>
        <dbReference type="ARBA" id="ARBA00022840"/>
    </source>
</evidence>
<evidence type="ECO:0000256" key="2">
    <source>
        <dbReference type="ARBA" id="ARBA00013163"/>
    </source>
</evidence>
<dbReference type="SUPFAM" id="SSF55681">
    <property type="entry name" value="Class II aaRS and biotin synthetases"/>
    <property type="match status" value="1"/>
</dbReference>
<evidence type="ECO:0000313" key="15">
    <source>
        <dbReference type="Proteomes" id="UP000677228"/>
    </source>
</evidence>
<dbReference type="InterPro" id="IPR047246">
    <property type="entry name" value="ThrRS_anticodon"/>
</dbReference>
<proteinExistence type="inferred from homology"/>
<dbReference type="Gene3D" id="3.40.50.800">
    <property type="entry name" value="Anticodon-binding domain"/>
    <property type="match status" value="1"/>
</dbReference>
<keyword evidence="4" id="KW-0547">Nucleotide-binding</keyword>
<dbReference type="InterPro" id="IPR002320">
    <property type="entry name" value="Thr-tRNA-ligase_IIa"/>
</dbReference>
<evidence type="ECO:0000259" key="11">
    <source>
        <dbReference type="Pfam" id="PF00587"/>
    </source>
</evidence>
<gene>
    <name evidence="13" type="ORF">OVA965_LOCUS22883</name>
    <name evidence="14" type="ORF">TMI583_LOCUS23598</name>
</gene>
<dbReference type="CDD" id="cd00860">
    <property type="entry name" value="ThrRS_anticodon"/>
    <property type="match status" value="1"/>
</dbReference>
<dbReference type="Proteomes" id="UP000682733">
    <property type="component" value="Unassembled WGS sequence"/>
</dbReference>
<dbReference type="Proteomes" id="UP000677228">
    <property type="component" value="Unassembled WGS sequence"/>
</dbReference>
<comment type="caution">
    <text evidence="13">The sequence shown here is derived from an EMBL/GenBank/DDBJ whole genome shotgun (WGS) entry which is preliminary data.</text>
</comment>
<keyword evidence="6" id="KW-0648">Protein biosynthesis</keyword>
<organism evidence="13 15">
    <name type="scientific">Didymodactylos carnosus</name>
    <dbReference type="NCBI Taxonomy" id="1234261"/>
    <lineage>
        <taxon>Eukaryota</taxon>
        <taxon>Metazoa</taxon>
        <taxon>Spiralia</taxon>
        <taxon>Gnathifera</taxon>
        <taxon>Rotifera</taxon>
        <taxon>Eurotatoria</taxon>
        <taxon>Bdelloidea</taxon>
        <taxon>Philodinida</taxon>
        <taxon>Philodinidae</taxon>
        <taxon>Didymodactylos</taxon>
    </lineage>
</organism>
<feature type="compositionally biased region" description="Polar residues" evidence="10">
    <location>
        <begin position="258"/>
        <end position="272"/>
    </location>
</feature>
<dbReference type="Gene3D" id="3.30.930.10">
    <property type="entry name" value="Bira Bifunctional Protein, Domain 2"/>
    <property type="match status" value="1"/>
</dbReference>
<dbReference type="Pfam" id="PF03129">
    <property type="entry name" value="HGTP_anticodon"/>
    <property type="match status" value="1"/>
</dbReference>
<dbReference type="GO" id="GO:0004829">
    <property type="term" value="F:threonine-tRNA ligase activity"/>
    <property type="evidence" value="ECO:0007669"/>
    <property type="project" value="UniProtKB-EC"/>
</dbReference>
<dbReference type="EC" id="6.1.1.3" evidence="2"/>
<evidence type="ECO:0000259" key="12">
    <source>
        <dbReference type="Pfam" id="PF03129"/>
    </source>
</evidence>
<dbReference type="PRINTS" id="PR01047">
    <property type="entry name" value="TRNASYNTHTHR"/>
</dbReference>
<feature type="domain" description="Anticodon-binding" evidence="12">
    <location>
        <begin position="154"/>
        <end position="243"/>
    </location>
</feature>
<feature type="non-terminal residue" evidence="13">
    <location>
        <position position="1"/>
    </location>
</feature>
<dbReference type="EMBL" id="CAJOBA010034598">
    <property type="protein sequence ID" value="CAF3988607.1"/>
    <property type="molecule type" value="Genomic_DNA"/>
</dbReference>
<sequence length="282" mass="31803">IKSEIESCLEFLKHIYGIFGFSFELKLSTRPDSFLGEVETWNAAEKQLELALNSFGYPWKLNPGDGAFYGPKIDITIKDALQRSYQCATIQLDFQLPLRFELQYQTDDDTDDPTKKLNTPVIIHRAMLGSIERMLAILTESFGGKWPFWLSPRQAAIVPVVSALDEYAMEVQRKLWDAGFQVEADLDPGSTLNKKIRNNQLAQFNFILVVGQQEKANGTVNVRTRDGKQHGECSVDDVIRRFAEFTISRTNHAEDDFSSNSSATASKGATTVSEDHHDEKQS</sequence>
<evidence type="ECO:0000256" key="1">
    <source>
        <dbReference type="ARBA" id="ARBA00008226"/>
    </source>
</evidence>
<dbReference type="GO" id="GO:0005739">
    <property type="term" value="C:mitochondrion"/>
    <property type="evidence" value="ECO:0007669"/>
    <property type="project" value="TreeGrafter"/>
</dbReference>
<evidence type="ECO:0000313" key="14">
    <source>
        <dbReference type="EMBL" id="CAF3988607.1"/>
    </source>
</evidence>
<comment type="catalytic activity">
    <reaction evidence="9">
        <text>tRNA(Thr) + L-threonine + ATP = L-threonyl-tRNA(Thr) + AMP + diphosphate + H(+)</text>
        <dbReference type="Rhea" id="RHEA:24624"/>
        <dbReference type="Rhea" id="RHEA-COMP:9670"/>
        <dbReference type="Rhea" id="RHEA-COMP:9704"/>
        <dbReference type="ChEBI" id="CHEBI:15378"/>
        <dbReference type="ChEBI" id="CHEBI:30616"/>
        <dbReference type="ChEBI" id="CHEBI:33019"/>
        <dbReference type="ChEBI" id="CHEBI:57926"/>
        <dbReference type="ChEBI" id="CHEBI:78442"/>
        <dbReference type="ChEBI" id="CHEBI:78534"/>
        <dbReference type="ChEBI" id="CHEBI:456215"/>
        <dbReference type="EC" id="6.1.1.3"/>
    </reaction>
</comment>
<reference evidence="13" key="1">
    <citation type="submission" date="2021-02" db="EMBL/GenBank/DDBJ databases">
        <authorList>
            <person name="Nowell W R."/>
        </authorList>
    </citation>
    <scope>NUCLEOTIDE SEQUENCE</scope>
</reference>
<evidence type="ECO:0000256" key="7">
    <source>
        <dbReference type="ARBA" id="ARBA00023146"/>
    </source>
</evidence>
<keyword evidence="7" id="KW-0030">Aminoacyl-tRNA synthetase</keyword>
<dbReference type="GO" id="GO:0005524">
    <property type="term" value="F:ATP binding"/>
    <property type="evidence" value="ECO:0007669"/>
    <property type="project" value="UniProtKB-KW"/>
</dbReference>
<dbReference type="InterPro" id="IPR002314">
    <property type="entry name" value="aa-tRNA-synt_IIb"/>
</dbReference>
<evidence type="ECO:0000256" key="6">
    <source>
        <dbReference type="ARBA" id="ARBA00022917"/>
    </source>
</evidence>
<feature type="domain" description="Aminoacyl-tRNA synthetase class II (G/ P/ S/T)" evidence="11">
    <location>
        <begin position="2"/>
        <end position="141"/>
    </location>
</feature>
<feature type="region of interest" description="Disordered" evidence="10">
    <location>
        <begin position="253"/>
        <end position="282"/>
    </location>
</feature>
<dbReference type="InterPro" id="IPR004154">
    <property type="entry name" value="Anticodon-bd"/>
</dbReference>